<name>A0A9W8EI82_9FUNG</name>
<dbReference type="AlphaFoldDB" id="A0A9W8EI82"/>
<reference evidence="3" key="1">
    <citation type="submission" date="2022-07" db="EMBL/GenBank/DDBJ databases">
        <title>Phylogenomic reconstructions and comparative analyses of Kickxellomycotina fungi.</title>
        <authorList>
            <person name="Reynolds N.K."/>
            <person name="Stajich J.E."/>
            <person name="Barry K."/>
            <person name="Grigoriev I.V."/>
            <person name="Crous P."/>
            <person name="Smith M.E."/>
        </authorList>
    </citation>
    <scope>NUCLEOTIDE SEQUENCE</scope>
    <source>
        <strain evidence="3">IMI 214461</strain>
    </source>
</reference>
<accession>A0A9W8EI82</accession>
<dbReference type="Pfam" id="PF00013">
    <property type="entry name" value="KH_1"/>
    <property type="match status" value="1"/>
</dbReference>
<feature type="domain" description="K Homology" evidence="2">
    <location>
        <begin position="44"/>
        <end position="112"/>
    </location>
</feature>
<evidence type="ECO:0000256" key="1">
    <source>
        <dbReference type="PROSITE-ProRule" id="PRU00117"/>
    </source>
</evidence>
<comment type="caution">
    <text evidence="3">The sequence shown here is derived from an EMBL/GenBank/DDBJ whole genome shotgun (WGS) entry which is preliminary data.</text>
</comment>
<dbReference type="SUPFAM" id="SSF54791">
    <property type="entry name" value="Eukaryotic type KH-domain (KH-domain type I)"/>
    <property type="match status" value="1"/>
</dbReference>
<keyword evidence="4" id="KW-1185">Reference proteome</keyword>
<evidence type="ECO:0000313" key="3">
    <source>
        <dbReference type="EMBL" id="KAJ2002157.1"/>
    </source>
</evidence>
<dbReference type="Proteomes" id="UP001150907">
    <property type="component" value="Unassembled WGS sequence"/>
</dbReference>
<dbReference type="GO" id="GO:0006355">
    <property type="term" value="P:regulation of DNA-templated transcription"/>
    <property type="evidence" value="ECO:0007669"/>
    <property type="project" value="TreeGrafter"/>
</dbReference>
<dbReference type="InterPro" id="IPR009097">
    <property type="entry name" value="Cyclic_Pdiesterase"/>
</dbReference>
<keyword evidence="1" id="KW-0694">RNA-binding</keyword>
<dbReference type="PANTHER" id="PTHR13360:SF1">
    <property type="entry name" value="ACTIVATING SIGNAL COINTEGRATOR 1 COMPLEX SUBUNIT 1"/>
    <property type="match status" value="1"/>
</dbReference>
<dbReference type="SMART" id="SM00322">
    <property type="entry name" value="KH"/>
    <property type="match status" value="1"/>
</dbReference>
<dbReference type="InterPro" id="IPR036612">
    <property type="entry name" value="KH_dom_type_1_sf"/>
</dbReference>
<dbReference type="InterPro" id="IPR019510">
    <property type="entry name" value="AKAP7-like_phosphoesterase"/>
</dbReference>
<dbReference type="GO" id="GO:0005634">
    <property type="term" value="C:nucleus"/>
    <property type="evidence" value="ECO:0007669"/>
    <property type="project" value="TreeGrafter"/>
</dbReference>
<dbReference type="SUPFAM" id="SSF55144">
    <property type="entry name" value="LigT-like"/>
    <property type="match status" value="1"/>
</dbReference>
<dbReference type="PROSITE" id="PS50084">
    <property type="entry name" value="KH_TYPE_1"/>
    <property type="match status" value="1"/>
</dbReference>
<dbReference type="EMBL" id="JANBQF010000330">
    <property type="protein sequence ID" value="KAJ2002157.1"/>
    <property type="molecule type" value="Genomic_DNA"/>
</dbReference>
<proteinExistence type="predicted"/>
<dbReference type="GO" id="GO:0006307">
    <property type="term" value="P:DNA alkylation repair"/>
    <property type="evidence" value="ECO:0007669"/>
    <property type="project" value="InterPro"/>
</dbReference>
<dbReference type="Pfam" id="PF10469">
    <property type="entry name" value="AKAP7_NLS"/>
    <property type="match status" value="1"/>
</dbReference>
<dbReference type="Gene3D" id="3.30.1370.10">
    <property type="entry name" value="K Homology domain, type 1"/>
    <property type="match status" value="1"/>
</dbReference>
<gene>
    <name evidence="3" type="primary">ASCC1</name>
    <name evidence="3" type="ORF">H4R26_003752</name>
</gene>
<sequence>MNQTAKAFEAGKRGYRVRIPFGSSHGTLNVSSTGAGGAAASSATISRHKIVVPQVLHKFVIGSRGGTLSSIQYETNARIIVPSKHDKCDFIEVEGSSKEVLMAEQRIQHIVNANIQKVPFTHFISLPISDVGVQRRVGDFQKAVQQELPTVAERLSMTNPAQLHITAGMLRLITPEQVAKAVEMLKSLQAEVCGLLDDKPLVIKLGQLAAMEASLSQARTIYVHARELDESSSEKLLQLCAMVRGVFDKEGYFDEKRPFKIHVTIFRSKWTKQGLLGECKRGSGGVVDATSLFKSHGELSFGACRIDQIQIAKRFWFTESGAYVSEGSIALP</sequence>
<dbReference type="GO" id="GO:0003723">
    <property type="term" value="F:RNA binding"/>
    <property type="evidence" value="ECO:0007669"/>
    <property type="project" value="UniProtKB-UniRule"/>
</dbReference>
<dbReference type="PANTHER" id="PTHR13360">
    <property type="entry name" value="ACTIVATING SIGNAL COINTEGRATOR 1 COMPLEX SUBUNIT 1"/>
    <property type="match status" value="1"/>
</dbReference>
<dbReference type="OrthoDB" id="277832at2759"/>
<evidence type="ECO:0000313" key="4">
    <source>
        <dbReference type="Proteomes" id="UP001150907"/>
    </source>
</evidence>
<protein>
    <submittedName>
        <fullName evidence="3">Activating signal cointegrator 1 complex subunit</fullName>
    </submittedName>
</protein>
<dbReference type="InterPro" id="IPR004088">
    <property type="entry name" value="KH_dom_type_1"/>
</dbReference>
<dbReference type="InterPro" id="IPR009210">
    <property type="entry name" value="ASCC1"/>
</dbReference>
<organism evidence="3 4">
    <name type="scientific">Coemansia thaxteri</name>
    <dbReference type="NCBI Taxonomy" id="2663907"/>
    <lineage>
        <taxon>Eukaryota</taxon>
        <taxon>Fungi</taxon>
        <taxon>Fungi incertae sedis</taxon>
        <taxon>Zoopagomycota</taxon>
        <taxon>Kickxellomycotina</taxon>
        <taxon>Kickxellomycetes</taxon>
        <taxon>Kickxellales</taxon>
        <taxon>Kickxellaceae</taxon>
        <taxon>Coemansia</taxon>
    </lineage>
</organism>
<evidence type="ECO:0000259" key="2">
    <source>
        <dbReference type="SMART" id="SM00322"/>
    </source>
</evidence>
<dbReference type="InterPro" id="IPR004087">
    <property type="entry name" value="KH_dom"/>
</dbReference>
<dbReference type="Gene3D" id="3.90.1140.10">
    <property type="entry name" value="Cyclic phosphodiesterase"/>
    <property type="match status" value="1"/>
</dbReference>